<protein>
    <submittedName>
        <fullName evidence="1">Uncharacterized protein</fullName>
    </submittedName>
</protein>
<accession>A0A6F9E5M0</accession>
<gene>
    <name evidence="1" type="ORF">COOX1_1503</name>
</gene>
<proteinExistence type="predicted"/>
<organism evidence="1 2">
    <name type="scientific">Kyrpidia spormannii</name>
    <dbReference type="NCBI Taxonomy" id="2055160"/>
    <lineage>
        <taxon>Bacteria</taxon>
        <taxon>Bacillati</taxon>
        <taxon>Bacillota</taxon>
        <taxon>Bacilli</taxon>
        <taxon>Bacillales</taxon>
        <taxon>Alicyclobacillaceae</taxon>
        <taxon>Kyrpidia</taxon>
    </lineage>
</organism>
<evidence type="ECO:0000313" key="1">
    <source>
        <dbReference type="EMBL" id="CAB3392623.1"/>
    </source>
</evidence>
<reference evidence="1 2" key="1">
    <citation type="submission" date="2020-04" db="EMBL/GenBank/DDBJ databases">
        <authorList>
            <person name="Hogendoorn C."/>
        </authorList>
    </citation>
    <scope>NUCLEOTIDE SEQUENCE [LARGE SCALE GENOMIC DNA]</scope>
    <source>
        <strain evidence="1">COOX1</strain>
    </source>
</reference>
<name>A0A6F9E5M0_9BACL</name>
<evidence type="ECO:0000313" key="2">
    <source>
        <dbReference type="Proteomes" id="UP000502196"/>
    </source>
</evidence>
<sequence>MGKGAKGWEWYPLQELDRIAESARREVTEFGPVLHRERKVCQATGCPEELIDRLLEAASGYYQAVGRLVCAGLVKRFTSEFPDDTMRTESDDRGERA</sequence>
<dbReference type="EMBL" id="LR792683">
    <property type="protein sequence ID" value="CAB3392623.1"/>
    <property type="molecule type" value="Genomic_DNA"/>
</dbReference>
<dbReference type="AlphaFoldDB" id="A0A6F9E5M0"/>
<dbReference type="Proteomes" id="UP000502196">
    <property type="component" value="Chromosome"/>
</dbReference>
<dbReference type="RefSeq" id="WP_170085438.1">
    <property type="nucleotide sequence ID" value="NZ_CP047971.1"/>
</dbReference>